<name>A0ABP5KYX3_9MICC</name>
<protein>
    <submittedName>
        <fullName evidence="2">Uncharacterized protein</fullName>
    </submittedName>
</protein>
<evidence type="ECO:0000313" key="3">
    <source>
        <dbReference type="Proteomes" id="UP001500102"/>
    </source>
</evidence>
<evidence type="ECO:0000256" key="1">
    <source>
        <dbReference type="SAM" id="SignalP"/>
    </source>
</evidence>
<keyword evidence="1" id="KW-0732">Signal</keyword>
<feature type="signal peptide" evidence="1">
    <location>
        <begin position="1"/>
        <end position="29"/>
    </location>
</feature>
<comment type="caution">
    <text evidence="2">The sequence shown here is derived from an EMBL/GenBank/DDBJ whole genome shotgun (WGS) entry which is preliminary data.</text>
</comment>
<organism evidence="2 3">
    <name type="scientific">Arthrobacter humicola</name>
    <dbReference type="NCBI Taxonomy" id="409291"/>
    <lineage>
        <taxon>Bacteria</taxon>
        <taxon>Bacillati</taxon>
        <taxon>Actinomycetota</taxon>
        <taxon>Actinomycetes</taxon>
        <taxon>Micrococcales</taxon>
        <taxon>Micrococcaceae</taxon>
        <taxon>Arthrobacter</taxon>
    </lineage>
</organism>
<accession>A0ABP5KYX3</accession>
<keyword evidence="3" id="KW-1185">Reference proteome</keyword>
<dbReference type="EMBL" id="BAAAQB010000034">
    <property type="protein sequence ID" value="GAA2138221.1"/>
    <property type="molecule type" value="Genomic_DNA"/>
</dbReference>
<gene>
    <name evidence="2" type="ORF">GCM10009825_24510</name>
</gene>
<dbReference type="Proteomes" id="UP001500102">
    <property type="component" value="Unassembled WGS sequence"/>
</dbReference>
<dbReference type="RefSeq" id="WP_344366038.1">
    <property type="nucleotide sequence ID" value="NZ_BAAAQB010000034.1"/>
</dbReference>
<proteinExistence type="predicted"/>
<feature type="chain" id="PRO_5046296048" evidence="1">
    <location>
        <begin position="30"/>
        <end position="150"/>
    </location>
</feature>
<reference evidence="3" key="1">
    <citation type="journal article" date="2019" name="Int. J. Syst. Evol. Microbiol.">
        <title>The Global Catalogue of Microorganisms (GCM) 10K type strain sequencing project: providing services to taxonomists for standard genome sequencing and annotation.</title>
        <authorList>
            <consortium name="The Broad Institute Genomics Platform"/>
            <consortium name="The Broad Institute Genome Sequencing Center for Infectious Disease"/>
            <person name="Wu L."/>
            <person name="Ma J."/>
        </authorList>
    </citation>
    <scope>NUCLEOTIDE SEQUENCE [LARGE SCALE GENOMIC DNA]</scope>
    <source>
        <strain evidence="3">JCM 15921</strain>
    </source>
</reference>
<sequence length="150" mass="14579">MRKLTKKSKVIAVAASVALVAVGGGTAYAYWTTTGAGTGTAANSTGGGTVTLHASFAAGLAPGNSVPVTYTADNSTNTGTVVGALTAKVTTSVDTCLPAWFAVSADTSNSPVAANSTGTQVGTGTLEFLNSAANQDACKSAIVTVTVSSV</sequence>
<evidence type="ECO:0000313" key="2">
    <source>
        <dbReference type="EMBL" id="GAA2138221.1"/>
    </source>
</evidence>